<organism evidence="2 3">
    <name type="scientific">Amycolatopsis iheyensis</name>
    <dbReference type="NCBI Taxonomy" id="2945988"/>
    <lineage>
        <taxon>Bacteria</taxon>
        <taxon>Bacillati</taxon>
        <taxon>Actinomycetota</taxon>
        <taxon>Actinomycetes</taxon>
        <taxon>Pseudonocardiales</taxon>
        <taxon>Pseudonocardiaceae</taxon>
        <taxon>Amycolatopsis</taxon>
    </lineage>
</organism>
<protein>
    <submittedName>
        <fullName evidence="2">Dihydrofolate reductase family protein</fullName>
    </submittedName>
</protein>
<evidence type="ECO:0000259" key="1">
    <source>
        <dbReference type="Pfam" id="PF01872"/>
    </source>
</evidence>
<dbReference type="GO" id="GO:0009231">
    <property type="term" value="P:riboflavin biosynthetic process"/>
    <property type="evidence" value="ECO:0007669"/>
    <property type="project" value="InterPro"/>
</dbReference>
<name>A0A9X2SN79_9PSEU</name>
<dbReference type="Proteomes" id="UP001144096">
    <property type="component" value="Unassembled WGS sequence"/>
</dbReference>
<keyword evidence="3" id="KW-1185">Reference proteome</keyword>
<feature type="domain" description="Bacterial bifunctional deaminase-reductase C-terminal" evidence="1">
    <location>
        <begin position="1"/>
        <end position="176"/>
    </location>
</feature>
<dbReference type="RefSeq" id="WP_257925241.1">
    <property type="nucleotide sequence ID" value="NZ_JAMXQV010000027.1"/>
</dbReference>
<dbReference type="EMBL" id="JAMXQV010000027">
    <property type="protein sequence ID" value="MCR6488677.1"/>
    <property type="molecule type" value="Genomic_DNA"/>
</dbReference>
<accession>A0A9X2SN79</accession>
<sequence>MAIGVDGYAEGRGADMSVMPLDDTFNVHNAERIRQAETLLYGAKTFRQMVGYWPGVPEESGHSEAEQEIAGYMADGKPVYAISDSLTEEDTKPWRDQTTIVRRADAHATVAALRDRDGDTVIFGSRTTWADLLKHGLIDEFYLMIGPKLVAGDVPVFDGAPVTDLRLVDVKRFADSESVVLHYAVRAG</sequence>
<evidence type="ECO:0000313" key="3">
    <source>
        <dbReference type="Proteomes" id="UP001144096"/>
    </source>
</evidence>
<dbReference type="SUPFAM" id="SSF53597">
    <property type="entry name" value="Dihydrofolate reductase-like"/>
    <property type="match status" value="1"/>
</dbReference>
<evidence type="ECO:0000313" key="2">
    <source>
        <dbReference type="EMBL" id="MCR6488677.1"/>
    </source>
</evidence>
<comment type="caution">
    <text evidence="2">The sequence shown here is derived from an EMBL/GenBank/DDBJ whole genome shotgun (WGS) entry which is preliminary data.</text>
</comment>
<dbReference type="AlphaFoldDB" id="A0A9X2SN79"/>
<reference evidence="2" key="1">
    <citation type="submission" date="2022-06" db="EMBL/GenBank/DDBJ databases">
        <title>Amycolatopsis iheyaensis sp. nov., a new species of the genus Amycolatopsis isolated from soil in Iheya island, Japan.</title>
        <authorList>
            <person name="Ngamcharungchit C."/>
            <person name="Kanto H."/>
            <person name="Take A."/>
            <person name="Intra B."/>
            <person name="Matsumoto A."/>
            <person name="Panbangred W."/>
            <person name="Inahashi Y."/>
        </authorList>
    </citation>
    <scope>NUCLEOTIDE SEQUENCE</scope>
    <source>
        <strain evidence="2">OK19-0408</strain>
    </source>
</reference>
<dbReference type="Gene3D" id="3.40.430.10">
    <property type="entry name" value="Dihydrofolate Reductase, subunit A"/>
    <property type="match status" value="1"/>
</dbReference>
<dbReference type="Pfam" id="PF01872">
    <property type="entry name" value="RibD_C"/>
    <property type="match status" value="1"/>
</dbReference>
<proteinExistence type="predicted"/>
<dbReference type="InterPro" id="IPR024072">
    <property type="entry name" value="DHFR-like_dom_sf"/>
</dbReference>
<dbReference type="InterPro" id="IPR002734">
    <property type="entry name" value="RibDG_C"/>
</dbReference>
<dbReference type="GO" id="GO:0008703">
    <property type="term" value="F:5-amino-6-(5-phosphoribosylamino)uracil reductase activity"/>
    <property type="evidence" value="ECO:0007669"/>
    <property type="project" value="InterPro"/>
</dbReference>
<gene>
    <name evidence="2" type="ORF">M8542_38200</name>
</gene>